<proteinExistence type="predicted"/>
<sequence length="260" mass="28221">MNTLIEKVKTALWFARRPSFWAHMVALTRRQFDGSAVHETKAPEAKAWASERAVPIADALRAVGALGAEDSLPAKLPAKLISDGEARAAKAAVTMGGPGDLDLIYQAILATGAQRMVETGVAYGWSSMAALAALEQTGGKLVSVDMPYPKAGNEADVGIVVPDEWRGRWMLIREPDRNGIRKALAQFGGEIDLAHFDSDKSYVGRMFAFPLLWRALRSGGMFISDDIQDNFGFRDFCAQIGVDFAITESDGKFVGICRKP</sequence>
<dbReference type="Gene3D" id="3.40.50.150">
    <property type="entry name" value="Vaccinia Virus protein VP39"/>
    <property type="match status" value="1"/>
</dbReference>
<protein>
    <recommendedName>
        <fullName evidence="3">O-methyltransferase</fullName>
    </recommendedName>
</protein>
<dbReference type="Pfam" id="PF13578">
    <property type="entry name" value="Methyltransf_24"/>
    <property type="match status" value="1"/>
</dbReference>
<organism evidence="1 2">
    <name type="scientific">Pontixanthobacter aquaemixtae</name>
    <dbReference type="NCBI Taxonomy" id="1958940"/>
    <lineage>
        <taxon>Bacteria</taxon>
        <taxon>Pseudomonadati</taxon>
        <taxon>Pseudomonadota</taxon>
        <taxon>Alphaproteobacteria</taxon>
        <taxon>Sphingomonadales</taxon>
        <taxon>Erythrobacteraceae</taxon>
        <taxon>Pontixanthobacter</taxon>
    </lineage>
</organism>
<evidence type="ECO:0008006" key="3">
    <source>
        <dbReference type="Google" id="ProtNLM"/>
    </source>
</evidence>
<evidence type="ECO:0000313" key="1">
    <source>
        <dbReference type="EMBL" id="MXO91355.1"/>
    </source>
</evidence>
<dbReference type="InterPro" id="IPR029063">
    <property type="entry name" value="SAM-dependent_MTases_sf"/>
</dbReference>
<name>A0A844ZTZ9_9SPHN</name>
<accession>A0A844ZTZ9</accession>
<dbReference type="SUPFAM" id="SSF53335">
    <property type="entry name" value="S-adenosyl-L-methionine-dependent methyltransferases"/>
    <property type="match status" value="1"/>
</dbReference>
<dbReference type="AlphaFoldDB" id="A0A844ZTZ9"/>
<reference evidence="1 2" key="1">
    <citation type="submission" date="2019-12" db="EMBL/GenBank/DDBJ databases">
        <title>Genomic-based taxomic classification of the family Erythrobacteraceae.</title>
        <authorList>
            <person name="Xu L."/>
        </authorList>
    </citation>
    <scope>NUCLEOTIDE SEQUENCE [LARGE SCALE GENOMIC DNA]</scope>
    <source>
        <strain evidence="1 2">KCTC 52763</strain>
    </source>
</reference>
<evidence type="ECO:0000313" key="2">
    <source>
        <dbReference type="Proteomes" id="UP000442714"/>
    </source>
</evidence>
<dbReference type="EMBL" id="WTYX01000002">
    <property type="protein sequence ID" value="MXO91355.1"/>
    <property type="molecule type" value="Genomic_DNA"/>
</dbReference>
<keyword evidence="2" id="KW-1185">Reference proteome</keyword>
<comment type="caution">
    <text evidence="1">The sequence shown here is derived from an EMBL/GenBank/DDBJ whole genome shotgun (WGS) entry which is preliminary data.</text>
</comment>
<gene>
    <name evidence="1" type="ORF">GRI41_11015</name>
</gene>
<dbReference type="Proteomes" id="UP000442714">
    <property type="component" value="Unassembled WGS sequence"/>
</dbReference>